<dbReference type="InterPro" id="IPR004843">
    <property type="entry name" value="Calcineurin-like_PHP"/>
</dbReference>
<dbReference type="InterPro" id="IPR002652">
    <property type="entry name" value="Importin-a_IBB"/>
</dbReference>
<evidence type="ECO:0000259" key="9">
    <source>
        <dbReference type="PROSITE" id="PS51214"/>
    </source>
</evidence>
<dbReference type="GO" id="GO:0006606">
    <property type="term" value="P:protein import into nucleus"/>
    <property type="evidence" value="ECO:0007669"/>
    <property type="project" value="InterPro"/>
</dbReference>
<dbReference type="Pfam" id="PF00514">
    <property type="entry name" value="Arm"/>
    <property type="match status" value="2"/>
</dbReference>
<accession>A0A915M4F5</accession>
<dbReference type="SMART" id="SM00185">
    <property type="entry name" value="ARM"/>
    <property type="match status" value="6"/>
</dbReference>
<dbReference type="Gene3D" id="3.60.21.10">
    <property type="match status" value="1"/>
</dbReference>
<feature type="compositionally biased region" description="Basic and acidic residues" evidence="8">
    <location>
        <begin position="44"/>
        <end position="56"/>
    </location>
</feature>
<evidence type="ECO:0000256" key="1">
    <source>
        <dbReference type="ARBA" id="ARBA00010394"/>
    </source>
</evidence>
<feature type="region of interest" description="Disordered" evidence="8">
    <location>
        <begin position="1"/>
        <end position="56"/>
    </location>
</feature>
<dbReference type="AlphaFoldDB" id="A0A915M4F5"/>
<comment type="similarity">
    <text evidence="1">Belongs to the importin alpha family.</text>
</comment>
<dbReference type="Gene3D" id="1.25.10.10">
    <property type="entry name" value="Leucine-rich Repeat Variant"/>
    <property type="match status" value="1"/>
</dbReference>
<evidence type="ECO:0000313" key="11">
    <source>
        <dbReference type="WBParaSite" id="scaffold2548_cov216.g5040"/>
    </source>
</evidence>
<dbReference type="PANTHER" id="PTHR23316">
    <property type="entry name" value="IMPORTIN ALPHA"/>
    <property type="match status" value="1"/>
</dbReference>
<dbReference type="InterPro" id="IPR016024">
    <property type="entry name" value="ARM-type_fold"/>
</dbReference>
<dbReference type="InterPro" id="IPR024927">
    <property type="entry name" value="Acid_PPase"/>
</dbReference>
<evidence type="ECO:0000256" key="4">
    <source>
        <dbReference type="ARBA" id="ARBA00022927"/>
    </source>
</evidence>
<feature type="compositionally biased region" description="Basic and acidic residues" evidence="8">
    <location>
        <begin position="7"/>
        <end position="23"/>
    </location>
</feature>
<dbReference type="Pfam" id="PF16186">
    <property type="entry name" value="Arm_3"/>
    <property type="match status" value="1"/>
</dbReference>
<dbReference type="Gene3D" id="1.20.5.690">
    <property type="entry name" value="Importin-alpha, importin-beta-binding domain"/>
    <property type="match status" value="1"/>
</dbReference>
<name>A0A915M4F5_MELJA</name>
<sequence length="775" mass="86942">DLRRRRTETSVELRKQKGDDAMMKRRNLTVDLDESYTSASDNEEQPKDKQIQQSPERKVMTIEEAAAILQAQPTIEQIRDAFEAVRRTLSRSADPPIDHIIQSGFPVALVQALSVQDEKVQFEAAWAITNIVSGTPHQTASMVDAGVITPLLHIISISSLKLAEQALWAIANIAGDSVRMRDAIFAGGIVPILVELTKKVTPDFDPPFARILAWTISNLCRYKKPPTPFEILKQFAPSISILLKHNDLQTQSDGKSSEVMFGPFYFTCWALSYLTDGTDDNIQLANKENVMPLLIDFINSGQNSLISPALRTAGNFATGSDELTSVVINSGILTNAAPCLLNSENSGFAKECCWLLSNILAGNAEQIQAFLDLFIFLFFEVIDAKLLPIIFRILEHGEHKLQCEAGWAVANLAHGGAVNQILAILRVKGSIEAICSNLAVKNNELVANMLEALYVILNTVASNDPDRLSKICERVEECGGLDKIEKLQEHESEQIYLVSYKIIEEFFSEEEDNGDEKTFRIRLSPTGRISCTEKLGCSYPKAKSLNFVIVGDIGGLPIYPYYSYAQKRVAEAISNVVLEQGEPLNFVINVGDNFYFNGVSDIFDSRFEDSFEQVYDDENLLVPWYTIAGNHDHLGNISAQLAHTNFSSKWTFPHLFYKIRIIFDFQNLTESPSKPVIFEILMIDTIVLCGNTEDIQGKSLFSWMFSKKREPNGPEPKFEKLAKKQWKWIEKQLENSNADYLFVAGHYPIYSTCEHGGFKCLQQLDILLHKFGFLM</sequence>
<keyword evidence="10" id="KW-1185">Reference proteome</keyword>
<dbReference type="SUPFAM" id="SSF56300">
    <property type="entry name" value="Metallo-dependent phosphatases"/>
    <property type="match status" value="1"/>
</dbReference>
<reference evidence="11" key="1">
    <citation type="submission" date="2022-11" db="UniProtKB">
        <authorList>
            <consortium name="WormBaseParasite"/>
        </authorList>
    </citation>
    <scope>IDENTIFICATION</scope>
</reference>
<dbReference type="InterPro" id="IPR011989">
    <property type="entry name" value="ARM-like"/>
</dbReference>
<evidence type="ECO:0000256" key="6">
    <source>
        <dbReference type="ARBA" id="ARBA00031589"/>
    </source>
</evidence>
<dbReference type="GO" id="GO:0003993">
    <property type="term" value="F:acid phosphatase activity"/>
    <property type="evidence" value="ECO:0007669"/>
    <property type="project" value="InterPro"/>
</dbReference>
<dbReference type="Proteomes" id="UP000887561">
    <property type="component" value="Unplaced"/>
</dbReference>
<dbReference type="WBParaSite" id="scaffold2548_cov216.g5040">
    <property type="protein sequence ID" value="scaffold2548_cov216.g5040"/>
    <property type="gene ID" value="scaffold2548_cov216.g5040"/>
</dbReference>
<dbReference type="Pfam" id="PF00149">
    <property type="entry name" value="Metallophos"/>
    <property type="match status" value="1"/>
</dbReference>
<evidence type="ECO:0000256" key="2">
    <source>
        <dbReference type="ARBA" id="ARBA00015822"/>
    </source>
</evidence>
<feature type="domain" description="IBB" evidence="9">
    <location>
        <begin position="1"/>
        <end position="35"/>
    </location>
</feature>
<dbReference type="InterPro" id="IPR036975">
    <property type="entry name" value="Importin-a_IBB_sf"/>
</dbReference>
<proteinExistence type="inferred from homology"/>
<dbReference type="InterPro" id="IPR029052">
    <property type="entry name" value="Metallo-depent_PP-like"/>
</dbReference>
<dbReference type="SUPFAM" id="SSF48371">
    <property type="entry name" value="ARM repeat"/>
    <property type="match status" value="1"/>
</dbReference>
<evidence type="ECO:0000256" key="3">
    <source>
        <dbReference type="ARBA" id="ARBA00022448"/>
    </source>
</evidence>
<evidence type="ECO:0000256" key="8">
    <source>
        <dbReference type="SAM" id="MobiDB-lite"/>
    </source>
</evidence>
<dbReference type="InterPro" id="IPR032413">
    <property type="entry name" value="Arm_3"/>
</dbReference>
<dbReference type="CDD" id="cd07378">
    <property type="entry name" value="MPP_ACP5"/>
    <property type="match status" value="1"/>
</dbReference>
<dbReference type="Pfam" id="PF01749">
    <property type="entry name" value="IBB"/>
    <property type="match status" value="1"/>
</dbReference>
<dbReference type="PROSITE" id="PS51214">
    <property type="entry name" value="IBB"/>
    <property type="match status" value="1"/>
</dbReference>
<evidence type="ECO:0000256" key="7">
    <source>
        <dbReference type="PROSITE-ProRule" id="PRU00561"/>
    </source>
</evidence>
<evidence type="ECO:0000313" key="10">
    <source>
        <dbReference type="Proteomes" id="UP000887561"/>
    </source>
</evidence>
<dbReference type="InterPro" id="IPR000225">
    <property type="entry name" value="Armadillo"/>
</dbReference>
<keyword evidence="4" id="KW-0653">Protein transport</keyword>
<dbReference type="GO" id="GO:0061608">
    <property type="term" value="F:nuclear import signal receptor activity"/>
    <property type="evidence" value="ECO:0007669"/>
    <property type="project" value="InterPro"/>
</dbReference>
<evidence type="ECO:0000256" key="5">
    <source>
        <dbReference type="ARBA" id="ARBA00029999"/>
    </source>
</evidence>
<protein>
    <recommendedName>
        <fullName evidence="2">Tartrate-resistant acid phosphatase type 5</fullName>
    </recommendedName>
    <alternativeName>
        <fullName evidence="6">Tartrate-resistant acid ATPase</fullName>
    </alternativeName>
    <alternativeName>
        <fullName evidence="5">Type 5 acid phosphatase</fullName>
    </alternativeName>
</protein>
<keyword evidence="3 7" id="KW-0813">Transport</keyword>
<organism evidence="10 11">
    <name type="scientific">Meloidogyne javanica</name>
    <name type="common">Root-knot nematode worm</name>
    <dbReference type="NCBI Taxonomy" id="6303"/>
    <lineage>
        <taxon>Eukaryota</taxon>
        <taxon>Metazoa</taxon>
        <taxon>Ecdysozoa</taxon>
        <taxon>Nematoda</taxon>
        <taxon>Chromadorea</taxon>
        <taxon>Rhabditida</taxon>
        <taxon>Tylenchina</taxon>
        <taxon>Tylenchomorpha</taxon>
        <taxon>Tylenchoidea</taxon>
        <taxon>Meloidogynidae</taxon>
        <taxon>Meloidogyninae</taxon>
        <taxon>Meloidogyne</taxon>
        <taxon>Meloidogyne incognita group</taxon>
    </lineage>
</organism>